<dbReference type="SUPFAM" id="SSF48452">
    <property type="entry name" value="TPR-like"/>
    <property type="match status" value="2"/>
</dbReference>
<dbReference type="OrthoDB" id="621413at2759"/>
<dbReference type="PROSITE" id="PS50005">
    <property type="entry name" value="TPR"/>
    <property type="match status" value="5"/>
</dbReference>
<dbReference type="InterPro" id="IPR011990">
    <property type="entry name" value="TPR-like_helical_dom_sf"/>
</dbReference>
<evidence type="ECO:0000256" key="3">
    <source>
        <dbReference type="PROSITE-ProRule" id="PRU00339"/>
    </source>
</evidence>
<proteinExistence type="predicted"/>
<dbReference type="InterPro" id="IPR019734">
    <property type="entry name" value="TPR_rpt"/>
</dbReference>
<dbReference type="EMBL" id="CAJOBC010005533">
    <property type="protein sequence ID" value="CAF3866756.1"/>
    <property type="molecule type" value="Genomic_DNA"/>
</dbReference>
<dbReference type="Proteomes" id="UP000663829">
    <property type="component" value="Unassembled WGS sequence"/>
</dbReference>
<name>A0A814P2E7_9BILA</name>
<feature type="repeat" description="TPR" evidence="3">
    <location>
        <begin position="479"/>
        <end position="512"/>
    </location>
</feature>
<dbReference type="PANTHER" id="PTHR45641">
    <property type="entry name" value="TETRATRICOPEPTIDE REPEAT PROTEIN (AFU_ORTHOLOGUE AFUA_6G03870)"/>
    <property type="match status" value="1"/>
</dbReference>
<gene>
    <name evidence="4" type="ORF">GPM918_LOCUS18789</name>
    <name evidence="5" type="ORF">SRO942_LOCUS18786</name>
</gene>
<keyword evidence="6" id="KW-1185">Reference proteome</keyword>
<dbReference type="Gene3D" id="1.25.40.10">
    <property type="entry name" value="Tetratricopeptide repeat domain"/>
    <property type="match status" value="5"/>
</dbReference>
<evidence type="ECO:0000313" key="5">
    <source>
        <dbReference type="EMBL" id="CAF3866756.1"/>
    </source>
</evidence>
<organism evidence="4 6">
    <name type="scientific">Didymodactylos carnosus</name>
    <dbReference type="NCBI Taxonomy" id="1234261"/>
    <lineage>
        <taxon>Eukaryota</taxon>
        <taxon>Metazoa</taxon>
        <taxon>Spiralia</taxon>
        <taxon>Gnathifera</taxon>
        <taxon>Rotifera</taxon>
        <taxon>Eurotatoria</taxon>
        <taxon>Bdelloidea</taxon>
        <taxon>Philodinida</taxon>
        <taxon>Philodinidae</taxon>
        <taxon>Didymodactylos</taxon>
    </lineage>
</organism>
<dbReference type="Pfam" id="PF13181">
    <property type="entry name" value="TPR_8"/>
    <property type="match status" value="1"/>
</dbReference>
<keyword evidence="2 3" id="KW-0802">TPR repeat</keyword>
<sequence>MQCLRGKKNVSDLARNIFDKVKSQREESNANHEQSSEDFEIVCLHIDINNYSHIKDYLCKIVISFKTFNDIDGCVKHLSSVQNKKIFLITSNIFVLNILPLVYNIEQLQYIYVYDGGEGHRIEIEEKYKKKISDIFYSENALVNKLADDISSSLNYIEIPMSILCADASQKPIHDLDDDSKTFLWHQFLFDALLHVPSQSDIVVETIIDHCRMEYSEETEEFKKIEYFYRNYDSREALWWYTHDTFIYRQLNAAMRLKDLNKIFLFREFIIDIHTQLLKLHSNMIMADNVDERRGNQSLLTIYKAQYMEVNKVQNLVKNIGNLLSVDTYLFTTNEKKTAMSFFRNNKNCQLTPFSSILFEFNIDIHVVTKPYANILVTDDKYLISMGTVFRITSATVMPETDIWIVKLDLSSEETRQLKKLGDYYKCQISTKAKTTDSIAYEAMKTFGDFLVTLKEYTKAEIYYNNILKYLPTNYPLLAQIYNKIGKIYWYKNDANNSLKLHSKALQICENSTPCNYLLVAKTYSYIGRSYSLKNDNMMALISHKTSLEIQQKYANYEHIDFVEPLNNMGEILTKIGDYSAALVNLEKALDICLNVSPSNYLLLSTTYNNIGWLHLSAGDYSKALVSFNKMSEYECNFLPKNSSSFGTTYNLLGYVHYLTGDNTIALLYYLKALDVYSKCYPSMKHWSVAEVYRNIGQVYFKQLDYSKSLEMYDKAFDIYQKYGWNSFQDSIQFLRGYSQIYNAKQQFRKALKYTNKALEIQLEHVPSDFIAISSTYTSIGQIYRQIGDNLNSSEYFKLALRTLLKVKNNINIVILVQAYCNVATALFSTGEYDSALSHFQLALDVYTNECQDSISLSDIYNLMGVINQKNGDYESALKLHEKALEQETDSTKIEAIYNEIGTIYCKICKYDEALNNIKKGLEQKEKEMSSSSYYQLALIYCKTKTGTII</sequence>
<feature type="repeat" description="TPR" evidence="3">
    <location>
        <begin position="858"/>
        <end position="891"/>
    </location>
</feature>
<evidence type="ECO:0000256" key="2">
    <source>
        <dbReference type="ARBA" id="ARBA00022803"/>
    </source>
</evidence>
<feature type="repeat" description="TPR" evidence="3">
    <location>
        <begin position="817"/>
        <end position="850"/>
    </location>
</feature>
<dbReference type="Pfam" id="PF13424">
    <property type="entry name" value="TPR_12"/>
    <property type="match status" value="3"/>
</dbReference>
<feature type="repeat" description="TPR" evidence="3">
    <location>
        <begin position="895"/>
        <end position="928"/>
    </location>
</feature>
<dbReference type="Proteomes" id="UP000681722">
    <property type="component" value="Unassembled WGS sequence"/>
</dbReference>
<evidence type="ECO:0000313" key="4">
    <source>
        <dbReference type="EMBL" id="CAF1101865.1"/>
    </source>
</evidence>
<reference evidence="4" key="1">
    <citation type="submission" date="2021-02" db="EMBL/GenBank/DDBJ databases">
        <authorList>
            <person name="Nowell W R."/>
        </authorList>
    </citation>
    <scope>NUCLEOTIDE SEQUENCE</scope>
</reference>
<protein>
    <submittedName>
        <fullName evidence="4">Uncharacterized protein</fullName>
    </submittedName>
</protein>
<dbReference type="AlphaFoldDB" id="A0A814P2E7"/>
<feature type="repeat" description="TPR" evidence="3">
    <location>
        <begin position="690"/>
        <end position="723"/>
    </location>
</feature>
<comment type="caution">
    <text evidence="4">The sequence shown here is derived from an EMBL/GenBank/DDBJ whole genome shotgun (WGS) entry which is preliminary data.</text>
</comment>
<evidence type="ECO:0000313" key="6">
    <source>
        <dbReference type="Proteomes" id="UP000663829"/>
    </source>
</evidence>
<dbReference type="SUPFAM" id="SSF56399">
    <property type="entry name" value="ADP-ribosylation"/>
    <property type="match status" value="1"/>
</dbReference>
<dbReference type="PANTHER" id="PTHR45641:SF1">
    <property type="entry name" value="AAA+ ATPASE DOMAIN-CONTAINING PROTEIN"/>
    <property type="match status" value="1"/>
</dbReference>
<dbReference type="SMART" id="SM00028">
    <property type="entry name" value="TPR"/>
    <property type="match status" value="12"/>
</dbReference>
<dbReference type="EMBL" id="CAJNOQ010005533">
    <property type="protein sequence ID" value="CAF1101865.1"/>
    <property type="molecule type" value="Genomic_DNA"/>
</dbReference>
<evidence type="ECO:0000256" key="1">
    <source>
        <dbReference type="ARBA" id="ARBA00022737"/>
    </source>
</evidence>
<accession>A0A814P2E7</accession>
<keyword evidence="1" id="KW-0677">Repeat</keyword>